<feature type="domain" description="RING-type" evidence="9">
    <location>
        <begin position="1130"/>
        <end position="1168"/>
    </location>
</feature>
<evidence type="ECO:0000256" key="7">
    <source>
        <dbReference type="PROSITE-ProRule" id="PRU00175"/>
    </source>
</evidence>
<evidence type="ECO:0000313" key="10">
    <source>
        <dbReference type="EMBL" id="PSK55350.1"/>
    </source>
</evidence>
<evidence type="ECO:0000256" key="3">
    <source>
        <dbReference type="ARBA" id="ARBA00022771"/>
    </source>
</evidence>
<dbReference type="InterPro" id="IPR000330">
    <property type="entry name" value="SNF2_N"/>
</dbReference>
<reference evidence="10 11" key="1">
    <citation type="submission" date="2017-05" db="EMBL/GenBank/DDBJ databases">
        <title>Draft genome sequence of Elsinoe australis.</title>
        <authorList>
            <person name="Cheng Q."/>
        </authorList>
    </citation>
    <scope>NUCLEOTIDE SEQUENCE [LARGE SCALE GENOMIC DNA]</scope>
    <source>
        <strain evidence="10 11">NL1</strain>
    </source>
</reference>
<dbReference type="SUPFAM" id="SSF57850">
    <property type="entry name" value="RING/U-box"/>
    <property type="match status" value="1"/>
</dbReference>
<dbReference type="Pfam" id="PF26021">
    <property type="entry name" value="Ferritin_C144_05"/>
    <property type="match status" value="1"/>
</dbReference>
<dbReference type="InterPro" id="IPR052583">
    <property type="entry name" value="ATP-helicase/E3_Ub-Ligase"/>
</dbReference>
<dbReference type="STRING" id="40998.A0A2P8A4F4"/>
<dbReference type="InterPro" id="IPR059033">
    <property type="entry name" value="C144_05_dom"/>
</dbReference>
<dbReference type="Gene3D" id="3.30.40.10">
    <property type="entry name" value="Zinc/RING finger domain, C3HC4 (zinc finger)"/>
    <property type="match status" value="1"/>
</dbReference>
<dbReference type="InterPro" id="IPR001650">
    <property type="entry name" value="Helicase_C-like"/>
</dbReference>
<dbReference type="PROSITE" id="PS50089">
    <property type="entry name" value="ZF_RING_2"/>
    <property type="match status" value="1"/>
</dbReference>
<feature type="region of interest" description="Disordered" evidence="8">
    <location>
        <begin position="730"/>
        <end position="758"/>
    </location>
</feature>
<dbReference type="GO" id="GO:0005634">
    <property type="term" value="C:nucleus"/>
    <property type="evidence" value="ECO:0007669"/>
    <property type="project" value="TreeGrafter"/>
</dbReference>
<dbReference type="EMBL" id="NHZQ01000067">
    <property type="protein sequence ID" value="PSK55350.1"/>
    <property type="molecule type" value="Genomic_DNA"/>
</dbReference>
<protein>
    <recommendedName>
        <fullName evidence="9">RING-type domain-containing protein</fullName>
    </recommendedName>
</protein>
<dbReference type="OrthoDB" id="5330228at2759"/>
<feature type="compositionally biased region" description="Basic and acidic residues" evidence="8">
    <location>
        <begin position="39"/>
        <end position="57"/>
    </location>
</feature>
<dbReference type="InterPro" id="IPR013083">
    <property type="entry name" value="Znf_RING/FYVE/PHD"/>
</dbReference>
<evidence type="ECO:0000313" key="11">
    <source>
        <dbReference type="Proteomes" id="UP000243723"/>
    </source>
</evidence>
<feature type="region of interest" description="Disordered" evidence="8">
    <location>
        <begin position="1197"/>
        <end position="1221"/>
    </location>
</feature>
<dbReference type="SUPFAM" id="SSF52540">
    <property type="entry name" value="P-loop containing nucleoside triphosphate hydrolases"/>
    <property type="match status" value="2"/>
</dbReference>
<keyword evidence="1" id="KW-0479">Metal-binding</keyword>
<dbReference type="PANTHER" id="PTHR45865:SF1">
    <property type="entry name" value="E3 UBIQUITIN-PROTEIN LIGASE SHPRH"/>
    <property type="match status" value="1"/>
</dbReference>
<comment type="caution">
    <text evidence="10">The sequence shown here is derived from an EMBL/GenBank/DDBJ whole genome shotgun (WGS) entry which is preliminary data.</text>
</comment>
<evidence type="ECO:0000256" key="2">
    <source>
        <dbReference type="ARBA" id="ARBA00022741"/>
    </source>
</evidence>
<dbReference type="SMART" id="SM00184">
    <property type="entry name" value="RING"/>
    <property type="match status" value="1"/>
</dbReference>
<dbReference type="InterPro" id="IPR049730">
    <property type="entry name" value="SNF2/RAD54-like_C"/>
</dbReference>
<dbReference type="Pfam" id="PF00271">
    <property type="entry name" value="Helicase_C"/>
    <property type="match status" value="1"/>
</dbReference>
<feature type="region of interest" description="Disordered" evidence="8">
    <location>
        <begin position="37"/>
        <end position="57"/>
    </location>
</feature>
<dbReference type="Proteomes" id="UP000243723">
    <property type="component" value="Unassembled WGS sequence"/>
</dbReference>
<dbReference type="InterPro" id="IPR017907">
    <property type="entry name" value="Znf_RING_CS"/>
</dbReference>
<evidence type="ECO:0000256" key="8">
    <source>
        <dbReference type="SAM" id="MobiDB-lite"/>
    </source>
</evidence>
<dbReference type="GO" id="GO:0008270">
    <property type="term" value="F:zinc ion binding"/>
    <property type="evidence" value="ECO:0007669"/>
    <property type="project" value="UniProtKB-KW"/>
</dbReference>
<dbReference type="GO" id="GO:0016787">
    <property type="term" value="F:hydrolase activity"/>
    <property type="evidence" value="ECO:0007669"/>
    <property type="project" value="UniProtKB-KW"/>
</dbReference>
<dbReference type="PROSITE" id="PS00518">
    <property type="entry name" value="ZF_RING_1"/>
    <property type="match status" value="1"/>
</dbReference>
<evidence type="ECO:0000256" key="6">
    <source>
        <dbReference type="ARBA" id="ARBA00022840"/>
    </source>
</evidence>
<proteinExistence type="predicted"/>
<keyword evidence="11" id="KW-1185">Reference proteome</keyword>
<name>A0A2P8A4F4_9PEZI</name>
<dbReference type="Gene3D" id="3.40.50.10810">
    <property type="entry name" value="Tandem AAA-ATPase domain"/>
    <property type="match status" value="1"/>
</dbReference>
<gene>
    <name evidence="10" type="ORF">B9Z65_2739</name>
</gene>
<dbReference type="InterPro" id="IPR014001">
    <property type="entry name" value="Helicase_ATP-bd"/>
</dbReference>
<dbReference type="CDD" id="cd18070">
    <property type="entry name" value="DEXQc_SHPRH"/>
    <property type="match status" value="1"/>
</dbReference>
<accession>A0A2P8A4F4</accession>
<dbReference type="GO" id="GO:0006974">
    <property type="term" value="P:DNA damage response"/>
    <property type="evidence" value="ECO:0007669"/>
    <property type="project" value="TreeGrafter"/>
</dbReference>
<keyword evidence="4" id="KW-0378">Hydrolase</keyword>
<dbReference type="InterPro" id="IPR027417">
    <property type="entry name" value="P-loop_NTPase"/>
</dbReference>
<keyword evidence="2" id="KW-0547">Nucleotide-binding</keyword>
<dbReference type="GO" id="GO:0005524">
    <property type="term" value="F:ATP binding"/>
    <property type="evidence" value="ECO:0007669"/>
    <property type="project" value="InterPro"/>
</dbReference>
<dbReference type="GO" id="GO:0061630">
    <property type="term" value="F:ubiquitin protein ligase activity"/>
    <property type="evidence" value="ECO:0007669"/>
    <property type="project" value="TreeGrafter"/>
</dbReference>
<evidence type="ECO:0000256" key="4">
    <source>
        <dbReference type="ARBA" id="ARBA00022801"/>
    </source>
</evidence>
<evidence type="ECO:0000256" key="5">
    <source>
        <dbReference type="ARBA" id="ARBA00022833"/>
    </source>
</evidence>
<keyword evidence="5" id="KW-0862">Zinc</keyword>
<dbReference type="InterPro" id="IPR001841">
    <property type="entry name" value="Znf_RING"/>
</dbReference>
<dbReference type="Gene3D" id="3.40.50.300">
    <property type="entry name" value="P-loop containing nucleotide triphosphate hydrolases"/>
    <property type="match status" value="1"/>
</dbReference>
<evidence type="ECO:0000256" key="1">
    <source>
        <dbReference type="ARBA" id="ARBA00022723"/>
    </source>
</evidence>
<keyword evidence="6" id="KW-0067">ATP-binding</keyword>
<dbReference type="CDD" id="cd18793">
    <property type="entry name" value="SF2_C_SNF"/>
    <property type="match status" value="1"/>
</dbReference>
<dbReference type="SMART" id="SM00487">
    <property type="entry name" value="DEXDc"/>
    <property type="match status" value="1"/>
</dbReference>
<dbReference type="InterPro" id="IPR038718">
    <property type="entry name" value="SNF2-like_sf"/>
</dbReference>
<evidence type="ECO:0000259" key="9">
    <source>
        <dbReference type="PROSITE" id="PS50089"/>
    </source>
</evidence>
<feature type="compositionally biased region" description="Low complexity" evidence="8">
    <location>
        <begin position="1197"/>
        <end position="1217"/>
    </location>
</feature>
<dbReference type="PANTHER" id="PTHR45865">
    <property type="entry name" value="E3 UBIQUITIN-PROTEIN LIGASE SHPRH FAMILY MEMBER"/>
    <property type="match status" value="1"/>
</dbReference>
<dbReference type="Pfam" id="PF13923">
    <property type="entry name" value="zf-C3HC4_2"/>
    <property type="match status" value="1"/>
</dbReference>
<organism evidence="10 11">
    <name type="scientific">Elsinoe australis</name>
    <dbReference type="NCBI Taxonomy" id="40998"/>
    <lineage>
        <taxon>Eukaryota</taxon>
        <taxon>Fungi</taxon>
        <taxon>Dikarya</taxon>
        <taxon>Ascomycota</taxon>
        <taxon>Pezizomycotina</taxon>
        <taxon>Dothideomycetes</taxon>
        <taxon>Dothideomycetidae</taxon>
        <taxon>Myriangiales</taxon>
        <taxon>Elsinoaceae</taxon>
        <taxon>Elsinoe</taxon>
    </lineage>
</organism>
<sequence>MATTVLEGQITRSERNGSKDREISFDSELLWQFHHSHLQSREAEPPRKRVKVEHSQDENHVDVVSYPSIPIGQVNLILGDAAHATSITEPDDYCDSVDIVLLGVVDRGKGHAALKIGSAHAKTSKVGLEVHFTHSHDTDELKDLEHIAKLQRRSNSTSRNAIAYAQVRLLRSPVSVDGTGRSLALACTILWPDGAAAPMEKSNDNNIDKEILVRYFGVPRLFSTARPSYRRQISEKAVTPQDFYDAVHVPDPSMTVPDSVHNSELRTDLYPFQKRAVAWMLQRERAPDAQGHTPDMMDVSFRSAQDLDGRECLVSDLETVVISPQLLQQRTDVRGGILSEEMGLGKTCELLALICTHQRSPSPTTIKISLRNTRATLIVTPNTILQQWKDEITRHAPHLIWTHYEGMSALSKSKKTEEDVMDTFEGADIVLVTYHILAGEIHFAVDPPDRALRHKSKQPKRKRSPLVQMDWWRVCLDEAQMVESGVSKAAQTASLIPRHNAWAVSGTPVKKDVQDLRGLLVFLGLQPFANSDATWKCLVTFHETFEAEFKELFGRIALRHTKDKIRNELRLPPQRRVVVTMPFSTIEEQNYQNLFEQMADECGLSTDGSPLSGLWDPDSPEIIEKMREWLVRLRQTCLHPQVGARNKRALGRSGGPLRTVEEVLGVMIDQNESAIASEARMSVTTFCLQGHIILNAKDVPDRAEKALVYYQKALGQAEALVEEAREELSKIPVPDAADAKSGDESEDDSPEQKKRGRLRNTLRNVLELQHMCEFYLGTANFQIKSNDDVEEDSDRWRELEENEVEHYDKAKVIRREVLRDAAKRAEKTMNDVATNHQKSINKALPSMTDFESHGGIENQRALEKADRLSDLLERQTEYLEEWRSKVSELLLKPLVDVEDNEVTGEEYEDSTKQQEEMYAYFDAYRAVVADRATCITGQINTLVNHEMTTLYKESQRQDEFDLEEGREPPESRQLLRDLLDQRNAIKQKDNDLISLRGLAHEVRSSESSLEWLGNESARARGELALVRKLLVHLQTMTEAYNKLQPQLEKDQDLFKVGMNHRLDFYRQLQQLSDTVAPWRDELDEHLDTAEWDAATYKVKQHESSLGTLRSKRRFLLHLREQSSNDAERICVICQQNFEQGVLTICGHQFCKECIGLWWREHRSCPVCKRHLKTTDFHNITYKPQELKAHEELPSTSSLHDFETSSSSSTTPDSTTSTPKIYSSMSTSDLTAIKSIDLPSRRSFGTKIDTISRHLLHIRHTTPGTKTVIFSQYRDFLSVLSSAFETFRISHVSISAKDSISRFREDASIEAFLLDAKTDSSGLNLVNATNVMLCEPLVNPGIELQAIARVHRIGQNRETKVFMYLVSGTVEEGVYEVSVKRRLEVMHRSRDGGGSTEASRGATPALGGEVDKAERLEMQSQGVEKLLGKGKGGGENVRSDDLWKCLFGVARRRGHQDTVGFLEKGGGEVHAFVAGAEGGAGREEVARFVRGEAAERRRVGS</sequence>
<keyword evidence="3 7" id="KW-0863">Zinc-finger</keyword>
<dbReference type="Pfam" id="PF00176">
    <property type="entry name" value="SNF2-rel_dom"/>
    <property type="match status" value="1"/>
</dbReference>
<dbReference type="GO" id="GO:0000209">
    <property type="term" value="P:protein polyubiquitination"/>
    <property type="evidence" value="ECO:0007669"/>
    <property type="project" value="TreeGrafter"/>
</dbReference>